<feature type="transmembrane region" description="Helical" evidence="1">
    <location>
        <begin position="256"/>
        <end position="275"/>
    </location>
</feature>
<dbReference type="PANTHER" id="PTHR31152:SF1">
    <property type="entry name" value="PLAC8 FAMILY PROTEIN"/>
    <property type="match status" value="1"/>
</dbReference>
<keyword evidence="1" id="KW-0812">Transmembrane</keyword>
<dbReference type="EMBL" id="PYDT01000001">
    <property type="protein sequence ID" value="THU73328.1"/>
    <property type="molecule type" value="Genomic_DNA"/>
</dbReference>
<dbReference type="Proteomes" id="UP000317650">
    <property type="component" value="Chromosome 4"/>
</dbReference>
<comment type="caution">
    <text evidence="2">The sequence shown here is derived from an EMBL/GenBank/DDBJ whole genome shotgun (WGS) entry which is preliminary data.</text>
</comment>
<sequence length="298" mass="33685">MASQEYLYKMLLRQNYRNHWLTDLMSTVQADFSRACVRWPYLNKEHDIMQCIFFMLSVGHAFPTCSAEGLFTMTCQGNFSGPSVARVIYHAVGNVEKVDAQSSTFALRFSCALVILLPQIASCSKMSSTYRRLNARLHPTGIYGLSATSCLGLFHCCNDIIGRQEIQRSFPDIIPPHVFTCNFFAESVHACMQTQHKIEMDKRDGEFGAPPVMAVPPVHQMSRIDQPIPRHAGCASHLSQLTGNHMAILRLHTRHLVTRMLTHLVLTLHLVLLLLDIPSKMHRSKSHSFKCIMFNPNG</sequence>
<dbReference type="PANTHER" id="PTHR31152">
    <property type="entry name" value="PLAC8 FAMILY PROTEIN"/>
    <property type="match status" value="1"/>
</dbReference>
<proteinExistence type="predicted"/>
<keyword evidence="1" id="KW-0472">Membrane</keyword>
<dbReference type="AlphaFoldDB" id="A0A4S8KDW2"/>
<dbReference type="STRING" id="52838.A0A4S8KDW2"/>
<gene>
    <name evidence="2" type="ORF">C4D60_Mb04t21660</name>
</gene>
<reference evidence="2 3" key="1">
    <citation type="journal article" date="2019" name="Nat. Plants">
        <title>Genome sequencing of Musa balbisiana reveals subgenome evolution and function divergence in polyploid bananas.</title>
        <authorList>
            <person name="Yao X."/>
        </authorList>
    </citation>
    <scope>NUCLEOTIDE SEQUENCE [LARGE SCALE GENOMIC DNA]</scope>
    <source>
        <strain evidence="3">cv. DH-PKW</strain>
        <tissue evidence="2">Leaves</tissue>
    </source>
</reference>
<name>A0A4S8KDW2_MUSBA</name>
<evidence type="ECO:0000256" key="1">
    <source>
        <dbReference type="SAM" id="Phobius"/>
    </source>
</evidence>
<protein>
    <submittedName>
        <fullName evidence="2">Uncharacterized protein</fullName>
    </submittedName>
</protein>
<organism evidence="2 3">
    <name type="scientific">Musa balbisiana</name>
    <name type="common">Banana</name>
    <dbReference type="NCBI Taxonomy" id="52838"/>
    <lineage>
        <taxon>Eukaryota</taxon>
        <taxon>Viridiplantae</taxon>
        <taxon>Streptophyta</taxon>
        <taxon>Embryophyta</taxon>
        <taxon>Tracheophyta</taxon>
        <taxon>Spermatophyta</taxon>
        <taxon>Magnoliopsida</taxon>
        <taxon>Liliopsida</taxon>
        <taxon>Zingiberales</taxon>
        <taxon>Musaceae</taxon>
        <taxon>Musa</taxon>
    </lineage>
</organism>
<keyword evidence="1" id="KW-1133">Transmembrane helix</keyword>
<keyword evidence="3" id="KW-1185">Reference proteome</keyword>
<accession>A0A4S8KDW2</accession>
<evidence type="ECO:0000313" key="2">
    <source>
        <dbReference type="EMBL" id="THU73328.1"/>
    </source>
</evidence>
<evidence type="ECO:0000313" key="3">
    <source>
        <dbReference type="Proteomes" id="UP000317650"/>
    </source>
</evidence>